<name>X1BZY1_9ZZZZ</name>
<comment type="caution">
    <text evidence="1">The sequence shown here is derived from an EMBL/GenBank/DDBJ whole genome shotgun (WGS) entry which is preliminary data.</text>
</comment>
<organism evidence="1">
    <name type="scientific">marine sediment metagenome</name>
    <dbReference type="NCBI Taxonomy" id="412755"/>
    <lineage>
        <taxon>unclassified sequences</taxon>
        <taxon>metagenomes</taxon>
        <taxon>ecological metagenomes</taxon>
    </lineage>
</organism>
<gene>
    <name evidence="1" type="ORF">S01H4_25250</name>
</gene>
<accession>X1BZY1</accession>
<evidence type="ECO:0000313" key="1">
    <source>
        <dbReference type="EMBL" id="GAG89778.1"/>
    </source>
</evidence>
<dbReference type="AlphaFoldDB" id="X1BZY1"/>
<dbReference type="EMBL" id="BART01011990">
    <property type="protein sequence ID" value="GAG89778.1"/>
    <property type="molecule type" value="Genomic_DNA"/>
</dbReference>
<reference evidence="1" key="1">
    <citation type="journal article" date="2014" name="Front. Microbiol.">
        <title>High frequency of phylogenetically diverse reductive dehalogenase-homologous genes in deep subseafloor sedimentary metagenomes.</title>
        <authorList>
            <person name="Kawai M."/>
            <person name="Futagami T."/>
            <person name="Toyoda A."/>
            <person name="Takaki Y."/>
            <person name="Nishi S."/>
            <person name="Hori S."/>
            <person name="Arai W."/>
            <person name="Tsubouchi T."/>
            <person name="Morono Y."/>
            <person name="Uchiyama I."/>
            <person name="Ito T."/>
            <person name="Fujiyama A."/>
            <person name="Inagaki F."/>
            <person name="Takami H."/>
        </authorList>
    </citation>
    <scope>NUCLEOTIDE SEQUENCE</scope>
    <source>
        <strain evidence="1">Expedition CK06-06</strain>
    </source>
</reference>
<sequence length="109" mass="12865">MTYLKQKFTHYSICYYANDKKKLNDCIAKMNCYSEGQVEKRGGSVESPVLTIKFFTNDSEIPPNEFEKYPIAYEELIYKYGLAHKINLHYPISQFNDVISILRYDNKPF</sequence>
<protein>
    <submittedName>
        <fullName evidence="1">Uncharacterized protein</fullName>
    </submittedName>
</protein>
<proteinExistence type="predicted"/>